<proteinExistence type="predicted"/>
<protein>
    <recommendedName>
        <fullName evidence="3">Polyprenyl synthetase</fullName>
    </recommendedName>
</protein>
<gene>
    <name evidence="1" type="ORF">CDV49_18570</name>
</gene>
<name>A0A212A6N6_9RHOB</name>
<sequence>MTGKGEPTSAELLAAAASIAIAGRKLITATDRTSFRDVGETLDALHDHLAVAGGSLLTLAERLGCEAEVRRLIAEGQARVAAFHAFRGTEGRA</sequence>
<dbReference type="AlphaFoldDB" id="A0A212A6N6"/>
<comment type="caution">
    <text evidence="1">The sequence shown here is derived from an EMBL/GenBank/DDBJ whole genome shotgun (WGS) entry which is preliminary data.</text>
</comment>
<evidence type="ECO:0008006" key="3">
    <source>
        <dbReference type="Google" id="ProtNLM"/>
    </source>
</evidence>
<reference evidence="1 2" key="1">
    <citation type="submission" date="2016-12" db="EMBL/GenBank/DDBJ databases">
        <title>Comparison of Traditional DNA-DNA Hybridization with In Silico Genomic Analysis.</title>
        <authorList>
            <person name="Nicholson A.C."/>
            <person name="Humrighouse B.W."/>
            <person name="Graziano J."/>
            <person name="Lasker B."/>
            <person name="Whitney A.M."/>
            <person name="Mcquiston J.R."/>
        </authorList>
    </citation>
    <scope>NUCLEOTIDE SEQUENCE [LARGE SCALE GENOMIC DNA]</scope>
    <source>
        <strain evidence="1 2">H2240</strain>
    </source>
</reference>
<dbReference type="OrthoDB" id="9898797at2"/>
<dbReference type="RefSeq" id="WP_088216809.1">
    <property type="nucleotide sequence ID" value="NZ_NIPW01000050.1"/>
</dbReference>
<organism evidence="1 2">
    <name type="scientific">Haematobacter genomosp. 1</name>
    <dbReference type="NCBI Taxonomy" id="366618"/>
    <lineage>
        <taxon>Bacteria</taxon>
        <taxon>Pseudomonadati</taxon>
        <taxon>Pseudomonadota</taxon>
        <taxon>Alphaproteobacteria</taxon>
        <taxon>Rhodobacterales</taxon>
        <taxon>Paracoccaceae</taxon>
        <taxon>Haematobacter</taxon>
    </lineage>
</organism>
<dbReference type="Proteomes" id="UP000196878">
    <property type="component" value="Unassembled WGS sequence"/>
</dbReference>
<evidence type="ECO:0000313" key="1">
    <source>
        <dbReference type="EMBL" id="OWJ74857.1"/>
    </source>
</evidence>
<dbReference type="EMBL" id="NIPW01000050">
    <property type="protein sequence ID" value="OWJ74857.1"/>
    <property type="molecule type" value="Genomic_DNA"/>
</dbReference>
<evidence type="ECO:0000313" key="2">
    <source>
        <dbReference type="Proteomes" id="UP000196878"/>
    </source>
</evidence>
<accession>A0A212A6N6</accession>
<keyword evidence="2" id="KW-1185">Reference proteome</keyword>